<comment type="pathway">
    <text evidence="1">Cofactor biosynthesis; ubiquinone biosynthesis.</text>
</comment>
<dbReference type="InterPro" id="IPR051454">
    <property type="entry name" value="RNA/ubiquinone_mod_enzymes"/>
</dbReference>
<reference evidence="3" key="1">
    <citation type="journal article" date="2019" name="Int. J. Syst. Evol. Microbiol.">
        <title>The Global Catalogue of Microorganisms (GCM) 10K type strain sequencing project: providing services to taxonomists for standard genome sequencing and annotation.</title>
        <authorList>
            <consortium name="The Broad Institute Genomics Platform"/>
            <consortium name="The Broad Institute Genome Sequencing Center for Infectious Disease"/>
            <person name="Wu L."/>
            <person name="Ma J."/>
        </authorList>
    </citation>
    <scope>NUCLEOTIDE SEQUENCE [LARGE SCALE GENOMIC DNA]</scope>
    <source>
        <strain evidence="3">CCUG 48884</strain>
    </source>
</reference>
<keyword evidence="1" id="KW-0479">Metal-binding</keyword>
<keyword evidence="1" id="KW-0004">4Fe-4S</keyword>
<dbReference type="EMBL" id="JBHTMC010000002">
    <property type="protein sequence ID" value="MFD1262353.1"/>
    <property type="molecule type" value="Genomic_DNA"/>
</dbReference>
<keyword evidence="1" id="KW-0408">Iron</keyword>
<keyword evidence="1" id="KW-0831">Ubiquinone biosynthesis</keyword>
<gene>
    <name evidence="1" type="primary">ubiV</name>
    <name evidence="2" type="ORF">ACFQ4M_02080</name>
</gene>
<dbReference type="PANTHER" id="PTHR30217:SF11">
    <property type="entry name" value="UBIQUINONE BIOSYNTHESIS PROTEIN UBIV"/>
    <property type="match status" value="1"/>
</dbReference>
<comment type="subunit">
    <text evidence="1">Forms a heterodimer with UbiU.</text>
</comment>
<dbReference type="InterPro" id="IPR043693">
    <property type="entry name" value="UbiV"/>
</dbReference>
<accession>A0ABW3WBI3</accession>
<protein>
    <recommendedName>
        <fullName evidence="1">Ubiquinone biosynthesis protein UbiV</fullName>
    </recommendedName>
</protein>
<feature type="binding site" evidence="1">
    <location>
        <position position="198"/>
    </location>
    <ligand>
        <name>[4Fe-4S] cluster</name>
        <dbReference type="ChEBI" id="CHEBI:49883"/>
    </ligand>
</feature>
<comment type="cofactor">
    <cofactor evidence="1">
        <name>[4Fe-4S] cluster</name>
        <dbReference type="ChEBI" id="CHEBI:49883"/>
    </cofactor>
</comment>
<keyword evidence="1" id="KW-0411">Iron-sulfur</keyword>
<evidence type="ECO:0000313" key="3">
    <source>
        <dbReference type="Proteomes" id="UP001597158"/>
    </source>
</evidence>
<feature type="binding site" evidence="1">
    <location>
        <position position="181"/>
    </location>
    <ligand>
        <name>[4Fe-4S] cluster</name>
        <dbReference type="ChEBI" id="CHEBI:49883"/>
    </ligand>
</feature>
<dbReference type="Proteomes" id="UP001597158">
    <property type="component" value="Unassembled WGS sequence"/>
</dbReference>
<organism evidence="2 3">
    <name type="scientific">Thauera mechernichensis</name>
    <dbReference type="NCBI Taxonomy" id="82788"/>
    <lineage>
        <taxon>Bacteria</taxon>
        <taxon>Pseudomonadati</taxon>
        <taxon>Pseudomonadota</taxon>
        <taxon>Betaproteobacteria</taxon>
        <taxon>Rhodocyclales</taxon>
        <taxon>Zoogloeaceae</taxon>
        <taxon>Thauera</taxon>
    </lineage>
</organism>
<dbReference type="PANTHER" id="PTHR30217">
    <property type="entry name" value="PEPTIDASE U32 FAMILY"/>
    <property type="match status" value="1"/>
</dbReference>
<comment type="similarity">
    <text evidence="1">Belongs to the peptidase U32 family. UbiV subfamily.</text>
</comment>
<proteinExistence type="inferred from homology"/>
<comment type="function">
    <text evidence="1">Required for O(2)-independent ubiquinone (coenzyme Q) biosynthesis. Together with UbiU, is essential for the C6-hydroxylation reaction in the oxygen-independent ubiquinone biosynthesis pathway.</text>
</comment>
<dbReference type="HAMAP" id="MF_02233">
    <property type="entry name" value="UbiV"/>
    <property type="match status" value="1"/>
</dbReference>
<sequence>MKLALGPLLYYWPHQSVLDFYADMVEAPIDSVYLGETVCSRRHELRLDDWLEVGKVLAAAGKEVVISTQGLIESESDLKVLRRIVRQHSEGETGFRVEANDMGAVRLLAEAGITDWVAGPTLNIFNPNTLQLMIDSGATRWAVAPEMSGAALAEVREALAAPIETEVFAYGRLPLAHSARCFTARHFNLQKDTCEFRCLSIMDGITLRTREGEPFLTLNGVQTQSARVHNLLGDLAAVRGNAEVLRISPQGANTRAIVELFRTTIDAQSSPAEALAASRALMIEAPCNGFWHGRAGAEQYVAA</sequence>
<keyword evidence="3" id="KW-1185">Reference proteome</keyword>
<evidence type="ECO:0000313" key="2">
    <source>
        <dbReference type="EMBL" id="MFD1262353.1"/>
    </source>
</evidence>
<dbReference type="RefSeq" id="WP_002939802.1">
    <property type="nucleotide sequence ID" value="NZ_JARQZE010000003.1"/>
</dbReference>
<comment type="caution">
    <text evidence="2">The sequence shown here is derived from an EMBL/GenBank/DDBJ whole genome shotgun (WGS) entry which is preliminary data.</text>
</comment>
<evidence type="ECO:0000256" key="1">
    <source>
        <dbReference type="HAMAP-Rule" id="MF_02233"/>
    </source>
</evidence>
<dbReference type="NCBIfam" id="NF011991">
    <property type="entry name" value="PRK15447.1"/>
    <property type="match status" value="1"/>
</dbReference>
<feature type="binding site" evidence="1">
    <location>
        <position position="39"/>
    </location>
    <ligand>
        <name>[4Fe-4S] cluster</name>
        <dbReference type="ChEBI" id="CHEBI:49883"/>
    </ligand>
</feature>
<name>A0ABW3WBI3_9RHOO</name>
<feature type="binding site" evidence="1">
    <location>
        <position position="194"/>
    </location>
    <ligand>
        <name>[4Fe-4S] cluster</name>
        <dbReference type="ChEBI" id="CHEBI:49883"/>
    </ligand>
</feature>
<dbReference type="InterPro" id="IPR001539">
    <property type="entry name" value="Peptidase_U32"/>
</dbReference>
<dbReference type="Pfam" id="PF01136">
    <property type="entry name" value="Peptidase_U32"/>
    <property type="match status" value="1"/>
</dbReference>